<dbReference type="InterPro" id="IPR017439">
    <property type="entry name" value="Amidohydrolase"/>
</dbReference>
<organism evidence="3 4">
    <name type="scientific">Litoribaculum gwangyangense</name>
    <dbReference type="NCBI Taxonomy" id="1130722"/>
    <lineage>
        <taxon>Bacteria</taxon>
        <taxon>Pseudomonadati</taxon>
        <taxon>Bacteroidota</taxon>
        <taxon>Flavobacteriia</taxon>
        <taxon>Flavobacteriales</taxon>
        <taxon>Flavobacteriaceae</taxon>
        <taxon>Litoribaculum</taxon>
    </lineage>
</organism>
<dbReference type="PANTHER" id="PTHR11014:SF63">
    <property type="entry name" value="METALLOPEPTIDASE, PUTATIVE (AFU_ORTHOLOGUE AFUA_6G09600)-RELATED"/>
    <property type="match status" value="1"/>
</dbReference>
<dbReference type="Pfam" id="PF07687">
    <property type="entry name" value="M20_dimer"/>
    <property type="match status" value="1"/>
</dbReference>
<accession>A0ABP9CB45</accession>
<gene>
    <name evidence="3" type="ORF">GCM10023330_12840</name>
</gene>
<dbReference type="RefSeq" id="WP_345276130.1">
    <property type="nucleotide sequence ID" value="NZ_BAABJW010000002.1"/>
</dbReference>
<dbReference type="Gene3D" id="3.40.630.10">
    <property type="entry name" value="Zn peptidases"/>
    <property type="match status" value="1"/>
</dbReference>
<feature type="domain" description="Peptidase M20 dimerisation" evidence="2">
    <location>
        <begin position="218"/>
        <end position="315"/>
    </location>
</feature>
<evidence type="ECO:0000259" key="2">
    <source>
        <dbReference type="Pfam" id="PF07687"/>
    </source>
</evidence>
<dbReference type="PANTHER" id="PTHR11014">
    <property type="entry name" value="PEPTIDASE M20 FAMILY MEMBER"/>
    <property type="match status" value="1"/>
</dbReference>
<reference evidence="4" key="1">
    <citation type="journal article" date="2019" name="Int. J. Syst. Evol. Microbiol.">
        <title>The Global Catalogue of Microorganisms (GCM) 10K type strain sequencing project: providing services to taxonomists for standard genome sequencing and annotation.</title>
        <authorList>
            <consortium name="The Broad Institute Genomics Platform"/>
            <consortium name="The Broad Institute Genome Sequencing Center for Infectious Disease"/>
            <person name="Wu L."/>
            <person name="Ma J."/>
        </authorList>
    </citation>
    <scope>NUCLEOTIDE SEQUENCE [LARGE SCALE GENOMIC DNA]</scope>
    <source>
        <strain evidence="4">JCM 18325</strain>
    </source>
</reference>
<dbReference type="Proteomes" id="UP001501433">
    <property type="component" value="Unassembled WGS sequence"/>
</dbReference>
<dbReference type="EMBL" id="BAABJW010000002">
    <property type="protein sequence ID" value="GAA4807718.1"/>
    <property type="molecule type" value="Genomic_DNA"/>
</dbReference>
<dbReference type="InterPro" id="IPR036264">
    <property type="entry name" value="Bact_exopeptidase_dim_dom"/>
</dbReference>
<dbReference type="InterPro" id="IPR002933">
    <property type="entry name" value="Peptidase_M20"/>
</dbReference>
<dbReference type="InterPro" id="IPR011650">
    <property type="entry name" value="Peptidase_M20_dimer"/>
</dbReference>
<evidence type="ECO:0000256" key="1">
    <source>
        <dbReference type="ARBA" id="ARBA00022801"/>
    </source>
</evidence>
<dbReference type="Gene3D" id="3.30.70.360">
    <property type="match status" value="1"/>
</dbReference>
<keyword evidence="4" id="KW-1185">Reference proteome</keyword>
<sequence length="422" mass="46629">MKFFIFLFFLGLTNLYSQTSLEQQITAIEPKVIEWRRHFHQNPELSNREFKTAEKIAFHLKSLGIEVQTGVAKTGVVGILKGKNPGKVIALRADIDALPVTERNDLPFKSEITTTFLNSETGVMHACGHDAHTAILMGVAEILSRNKHLINGTVKFIFQPAEESPPPGEEGGSRLMIKEGVLENPKVDAIFGLHIRSNVNVGEIHYKPGGAMAAVERFVIHVKGKQTHGSEPWNGIDPILISAKIIDGLQTIISRESQLINEAAVISVGKITSGVRFNIIPESAEMIGTVRTLDADMKSHILRRMTEMTETIAKAYGGVATISFTNETAITYNDQGLVERMLPSLKKVAGNTHVKQIKAETIGEDFSYFQELVPGFYFYLGGMTPGNHESFPHHTPDFKIDESGMLLGVKAFTQITFDFLNK</sequence>
<protein>
    <submittedName>
        <fullName evidence="3">M20 family metallopeptidase</fullName>
    </submittedName>
</protein>
<dbReference type="SUPFAM" id="SSF55031">
    <property type="entry name" value="Bacterial exopeptidase dimerisation domain"/>
    <property type="match status" value="1"/>
</dbReference>
<dbReference type="Pfam" id="PF01546">
    <property type="entry name" value="Peptidase_M20"/>
    <property type="match status" value="1"/>
</dbReference>
<keyword evidence="1" id="KW-0378">Hydrolase</keyword>
<evidence type="ECO:0000313" key="4">
    <source>
        <dbReference type="Proteomes" id="UP001501433"/>
    </source>
</evidence>
<name>A0ABP9CB45_9FLAO</name>
<proteinExistence type="predicted"/>
<dbReference type="SUPFAM" id="SSF53187">
    <property type="entry name" value="Zn-dependent exopeptidases"/>
    <property type="match status" value="1"/>
</dbReference>
<dbReference type="NCBIfam" id="TIGR01891">
    <property type="entry name" value="amidohydrolases"/>
    <property type="match status" value="1"/>
</dbReference>
<comment type="caution">
    <text evidence="3">The sequence shown here is derived from an EMBL/GenBank/DDBJ whole genome shotgun (WGS) entry which is preliminary data.</text>
</comment>
<dbReference type="PIRSF" id="PIRSF005962">
    <property type="entry name" value="Pept_M20D_amidohydro"/>
    <property type="match status" value="1"/>
</dbReference>
<evidence type="ECO:0000313" key="3">
    <source>
        <dbReference type="EMBL" id="GAA4807718.1"/>
    </source>
</evidence>